<sequence length="359" mass="40391">MAIYLNKTMVSALKSYISLVFFLGFLTLFSTASWAEQREFSLSIEEVVIEVAPGFTNKVFAFNGQVPGPLLHVKEGDDVMVHVTNNTTLPHTIHWHGVNQVGSWQHDGVPGITQEAIQPGESYTYKFNMDRPGTLWYHCHVDVWEHVALRGMWGPLIVDPKNPSALEKEVTVDAVLMMSTWQSPYGGVYGKGGSPQDVSDFFSVNAKSFPFTQPIRVKKGDVLRMRFIGAGDETHQMHMHGHDMLVTHKDGYPLASPYYVDTVPLGPGERYDVVVRMNNPGLFIMHDHVDKHMSNNGASMGGPMTVFEYDGVKMNESYPWKSKVYDPNFFYSVSLKQGYGIFNSAPFMGKIVEQGKRRR</sequence>
<keyword evidence="1" id="KW-0479">Metal-binding</keyword>
<keyword evidence="2" id="KW-0560">Oxidoreductase</keyword>
<organism evidence="6">
    <name type="scientific">Candidatus Nitrotoga fabula</name>
    <dbReference type="NCBI Taxonomy" id="2182327"/>
    <lineage>
        <taxon>Bacteria</taxon>
        <taxon>Pseudomonadati</taxon>
        <taxon>Pseudomonadota</taxon>
        <taxon>Betaproteobacteria</taxon>
        <taxon>Nitrosomonadales</taxon>
        <taxon>Gallionellaceae</taxon>
        <taxon>Candidatus Nitrotoga</taxon>
    </lineage>
</organism>
<dbReference type="Gene3D" id="2.60.40.420">
    <property type="entry name" value="Cupredoxins - blue copper proteins"/>
    <property type="match status" value="2"/>
</dbReference>
<dbReference type="Pfam" id="PF07732">
    <property type="entry name" value="Cu-oxidase_3"/>
    <property type="match status" value="1"/>
</dbReference>
<gene>
    <name evidence="6" type="primary">mco</name>
    <name evidence="6" type="ORF">NITFAB_0186</name>
</gene>
<feature type="domain" description="Plastocyanin-like" evidence="4">
    <location>
        <begin position="203"/>
        <end position="295"/>
    </location>
</feature>
<dbReference type="InterPro" id="IPR008972">
    <property type="entry name" value="Cupredoxin"/>
</dbReference>
<evidence type="ECO:0000313" key="6">
    <source>
        <dbReference type="EMBL" id="SPS04597.1"/>
    </source>
</evidence>
<dbReference type="SUPFAM" id="SSF49503">
    <property type="entry name" value="Cupredoxins"/>
    <property type="match status" value="2"/>
</dbReference>
<evidence type="ECO:0000256" key="3">
    <source>
        <dbReference type="ARBA" id="ARBA00023008"/>
    </source>
</evidence>
<accession>A0A2X0QT02</accession>
<dbReference type="GO" id="GO:0016491">
    <property type="term" value="F:oxidoreductase activity"/>
    <property type="evidence" value="ECO:0007669"/>
    <property type="project" value="UniProtKB-KW"/>
</dbReference>
<evidence type="ECO:0000259" key="5">
    <source>
        <dbReference type="Pfam" id="PF07732"/>
    </source>
</evidence>
<evidence type="ECO:0000256" key="1">
    <source>
        <dbReference type="ARBA" id="ARBA00022723"/>
    </source>
</evidence>
<keyword evidence="3" id="KW-0186">Copper</keyword>
<dbReference type="CDD" id="cd04202">
    <property type="entry name" value="CuRO_D2_2dMcoN_like"/>
    <property type="match status" value="1"/>
</dbReference>
<proteinExistence type="predicted"/>
<reference evidence="6" key="1">
    <citation type="submission" date="2018-05" db="EMBL/GenBank/DDBJ databases">
        <authorList>
            <person name="Lanie J.A."/>
            <person name="Ng W.-L."/>
            <person name="Kazmierczak K.M."/>
            <person name="Andrzejewski T.M."/>
            <person name="Davidsen T.M."/>
            <person name="Wayne K.J."/>
            <person name="Tettelin H."/>
            <person name="Glass J.I."/>
            <person name="Rusch D."/>
            <person name="Podicherti R."/>
            <person name="Tsui H.-C.T."/>
            <person name="Winkler M.E."/>
        </authorList>
    </citation>
    <scope>NUCLEOTIDE SEQUENCE</scope>
    <source>
        <strain evidence="6">KNB</strain>
    </source>
</reference>
<evidence type="ECO:0000259" key="4">
    <source>
        <dbReference type="Pfam" id="PF07731"/>
    </source>
</evidence>
<dbReference type="CDD" id="cd13859">
    <property type="entry name" value="CuRO_D1_2dMcoN_like"/>
    <property type="match status" value="1"/>
</dbReference>
<dbReference type="InterPro" id="IPR011707">
    <property type="entry name" value="Cu-oxidase-like_N"/>
</dbReference>
<dbReference type="Pfam" id="PF07731">
    <property type="entry name" value="Cu-oxidase_2"/>
    <property type="match status" value="1"/>
</dbReference>
<evidence type="ECO:0000256" key="2">
    <source>
        <dbReference type="ARBA" id="ARBA00023002"/>
    </source>
</evidence>
<dbReference type="PANTHER" id="PTHR11709:SF394">
    <property type="entry name" value="FI03373P-RELATED"/>
    <property type="match status" value="1"/>
</dbReference>
<dbReference type="GO" id="GO:0005507">
    <property type="term" value="F:copper ion binding"/>
    <property type="evidence" value="ECO:0007669"/>
    <property type="project" value="InterPro"/>
</dbReference>
<name>A0A2X0QT02_9PROT</name>
<dbReference type="InterPro" id="IPR045087">
    <property type="entry name" value="Cu-oxidase_fam"/>
</dbReference>
<dbReference type="InterPro" id="IPR011706">
    <property type="entry name" value="Cu-oxidase_C"/>
</dbReference>
<dbReference type="EMBL" id="LS423452">
    <property type="protein sequence ID" value="SPS04597.1"/>
    <property type="molecule type" value="Genomic_DNA"/>
</dbReference>
<dbReference type="AlphaFoldDB" id="A0A2X0QT02"/>
<protein>
    <submittedName>
        <fullName evidence="6">Multicopper oxidase</fullName>
    </submittedName>
</protein>
<feature type="domain" description="Plastocyanin-like" evidence="5">
    <location>
        <begin position="49"/>
        <end position="162"/>
    </location>
</feature>
<dbReference type="PANTHER" id="PTHR11709">
    <property type="entry name" value="MULTI-COPPER OXIDASE"/>
    <property type="match status" value="1"/>
</dbReference>